<gene>
    <name evidence="1" type="ORF">NQ314_002200</name>
</gene>
<proteinExistence type="predicted"/>
<organism evidence="1 2">
    <name type="scientific">Rhamnusium bicolor</name>
    <dbReference type="NCBI Taxonomy" id="1586634"/>
    <lineage>
        <taxon>Eukaryota</taxon>
        <taxon>Metazoa</taxon>
        <taxon>Ecdysozoa</taxon>
        <taxon>Arthropoda</taxon>
        <taxon>Hexapoda</taxon>
        <taxon>Insecta</taxon>
        <taxon>Pterygota</taxon>
        <taxon>Neoptera</taxon>
        <taxon>Endopterygota</taxon>
        <taxon>Coleoptera</taxon>
        <taxon>Polyphaga</taxon>
        <taxon>Cucujiformia</taxon>
        <taxon>Chrysomeloidea</taxon>
        <taxon>Cerambycidae</taxon>
        <taxon>Lepturinae</taxon>
        <taxon>Rhagiini</taxon>
        <taxon>Rhamnusium</taxon>
    </lineage>
</organism>
<sequence length="274" mass="31556">MCNDNNTFIEEGSLYRKQFNTNISIIFSFNACAPSLMKNALKRAQLLVQENSDLFKKSSPSTIDAILATAMGDIRNAMNQFYFASLLGTKELPTIKNDELKASGKRKRNCKISTLQCMSRDENLGLFHGLGRVLNPKRKEVGSIWRLNCDVEKLVDEFSTQPAMFISFLFENYLKYFGDINDASRAADILSLAVKYFDNWVDKHETLIFGLWISILGLMIFNEHRVSKWNQIRGPAKIVKCVNNNYEMAINSTDYFYYNLINKTNKFHKFKIDI</sequence>
<dbReference type="EMBL" id="JANEYF010000671">
    <property type="protein sequence ID" value="KAJ8968640.1"/>
    <property type="molecule type" value="Genomic_DNA"/>
</dbReference>
<dbReference type="Proteomes" id="UP001162156">
    <property type="component" value="Unassembled WGS sequence"/>
</dbReference>
<name>A0AAV8ZR04_9CUCU</name>
<evidence type="ECO:0000313" key="2">
    <source>
        <dbReference type="Proteomes" id="UP001162156"/>
    </source>
</evidence>
<comment type="caution">
    <text evidence="1">The sequence shown here is derived from an EMBL/GenBank/DDBJ whole genome shotgun (WGS) entry which is preliminary data.</text>
</comment>
<dbReference type="AlphaFoldDB" id="A0AAV8ZR04"/>
<evidence type="ECO:0000313" key="1">
    <source>
        <dbReference type="EMBL" id="KAJ8968640.1"/>
    </source>
</evidence>
<reference evidence="1" key="1">
    <citation type="journal article" date="2023" name="Insect Mol. Biol.">
        <title>Genome sequencing provides insights into the evolution of gene families encoding plant cell wall-degrading enzymes in longhorned beetles.</title>
        <authorList>
            <person name="Shin N.R."/>
            <person name="Okamura Y."/>
            <person name="Kirsch R."/>
            <person name="Pauchet Y."/>
        </authorList>
    </citation>
    <scope>NUCLEOTIDE SEQUENCE</scope>
    <source>
        <strain evidence="1">RBIC_L_NR</strain>
    </source>
</reference>
<protein>
    <submittedName>
        <fullName evidence="1">Uncharacterized protein</fullName>
    </submittedName>
</protein>
<keyword evidence="2" id="KW-1185">Reference proteome</keyword>
<accession>A0AAV8ZR04</accession>